<feature type="region of interest" description="Disordered" evidence="1">
    <location>
        <begin position="161"/>
        <end position="187"/>
    </location>
</feature>
<dbReference type="GeneID" id="59349111"/>
<gene>
    <name evidence="2" type="ORF">MIND_00999200</name>
</gene>
<dbReference type="EMBL" id="JACAZF010000009">
    <property type="protein sequence ID" value="KAF7294626.1"/>
    <property type="molecule type" value="Genomic_DNA"/>
</dbReference>
<dbReference type="Proteomes" id="UP000636479">
    <property type="component" value="Unassembled WGS sequence"/>
</dbReference>
<comment type="caution">
    <text evidence="2">The sequence shown here is derived from an EMBL/GenBank/DDBJ whole genome shotgun (WGS) entry which is preliminary data.</text>
</comment>
<sequence length="493" mass="54376">MSTPHTSPIKKTHMLTRSAGGIFYFQRDPPVSPIQPKSHLSLRGELDMSHRITQYMEDNDRSPCPPDYAPLTTEGTEEIIAQLPEDNGLTVLSGSAADFADFFEEPLPVPVPAQTYAGQRSTLTATASTSGEGTASASVMSLNGQSASATASSVTGANATATVSVYEESPRRSTRLGNSDAKEPAQRSVVPVLRRKYQVLNAYPNAVLPTPFVDSEDLVVSVMLRGPSRKKPKWTSACAELAHVLDVIAPRAFGLSGGRARWGVTFAFDDQKYKKSILTLKQQALTYRSRDLTTDATLEWIAAYQNHALEQFYPNVKSAMLVLVDELKAHGFSTPFPGSAFSTCEFRDLTRAPMTTPQKQWQVRFCDIQALTVLGHWNGEMGGHLILHGEGRIVKVKPGDTFLLPAGAQAYTFVPVRAQVGERQYVFSQFFHASVARWVEKGGKTDKELEVKARHLRDKAALSRLHQWSRARESRADRTKKQFLKMDDVSIAM</sequence>
<dbReference type="RefSeq" id="XP_037215989.1">
    <property type="nucleotide sequence ID" value="XM_037366595.1"/>
</dbReference>
<organism evidence="2 3">
    <name type="scientific">Mycena indigotica</name>
    <dbReference type="NCBI Taxonomy" id="2126181"/>
    <lineage>
        <taxon>Eukaryota</taxon>
        <taxon>Fungi</taxon>
        <taxon>Dikarya</taxon>
        <taxon>Basidiomycota</taxon>
        <taxon>Agaricomycotina</taxon>
        <taxon>Agaricomycetes</taxon>
        <taxon>Agaricomycetidae</taxon>
        <taxon>Agaricales</taxon>
        <taxon>Marasmiineae</taxon>
        <taxon>Mycenaceae</taxon>
        <taxon>Mycena</taxon>
    </lineage>
</organism>
<dbReference type="OrthoDB" id="2828413at2759"/>
<evidence type="ECO:0000313" key="2">
    <source>
        <dbReference type="EMBL" id="KAF7294626.1"/>
    </source>
</evidence>
<protein>
    <submittedName>
        <fullName evidence="2">Uncharacterized protein</fullName>
    </submittedName>
</protein>
<accession>A0A8H6S9J1</accession>
<keyword evidence="3" id="KW-1185">Reference proteome</keyword>
<evidence type="ECO:0000256" key="1">
    <source>
        <dbReference type="SAM" id="MobiDB-lite"/>
    </source>
</evidence>
<name>A0A8H6S9J1_9AGAR</name>
<dbReference type="AlphaFoldDB" id="A0A8H6S9J1"/>
<evidence type="ECO:0000313" key="3">
    <source>
        <dbReference type="Proteomes" id="UP000636479"/>
    </source>
</evidence>
<reference evidence="2" key="1">
    <citation type="submission" date="2020-05" db="EMBL/GenBank/DDBJ databases">
        <title>Mycena genomes resolve the evolution of fungal bioluminescence.</title>
        <authorList>
            <person name="Tsai I.J."/>
        </authorList>
    </citation>
    <scope>NUCLEOTIDE SEQUENCE</scope>
    <source>
        <strain evidence="2">171206Taipei</strain>
    </source>
</reference>
<proteinExistence type="predicted"/>